<name>A0ABP0WM95_9BRYO</name>
<evidence type="ECO:0000313" key="3">
    <source>
        <dbReference type="EMBL" id="CAK9267954.1"/>
    </source>
</evidence>
<dbReference type="Pfam" id="PF09797">
    <property type="entry name" value="NatB_MDM20"/>
    <property type="match status" value="1"/>
</dbReference>
<keyword evidence="2" id="KW-0802">TPR repeat</keyword>
<accession>A0ABP0WM95</accession>
<evidence type="ECO:0000256" key="2">
    <source>
        <dbReference type="PROSITE-ProRule" id="PRU00339"/>
    </source>
</evidence>
<dbReference type="PROSITE" id="PS50005">
    <property type="entry name" value="TPR"/>
    <property type="match status" value="1"/>
</dbReference>
<organism evidence="3 4">
    <name type="scientific">Sphagnum jensenii</name>
    <dbReference type="NCBI Taxonomy" id="128206"/>
    <lineage>
        <taxon>Eukaryota</taxon>
        <taxon>Viridiplantae</taxon>
        <taxon>Streptophyta</taxon>
        <taxon>Embryophyta</taxon>
        <taxon>Bryophyta</taxon>
        <taxon>Sphagnophytina</taxon>
        <taxon>Sphagnopsida</taxon>
        <taxon>Sphagnales</taxon>
        <taxon>Sphagnaceae</taxon>
        <taxon>Sphagnum</taxon>
    </lineage>
</organism>
<dbReference type="PANTHER" id="PTHR22767">
    <property type="entry name" value="N-TERMINAL ACETYLTRANSFERASE-RELATED"/>
    <property type="match status" value="1"/>
</dbReference>
<dbReference type="InterPro" id="IPR019734">
    <property type="entry name" value="TPR_rpt"/>
</dbReference>
<sequence>MAGRAGIAERRLKPLWDAIDHRQYKPALKLATGLIAKHPDSAYLLALKALVLERLGKDEEAADLCEQAKASGPVDEFTLTTLQLVFQRLHKLEEATGCYEHACLKNPNNVELLTALFNCYVRQYVYIKQQQTAMKLYKLLGEERFLLWAICSIMLQVSDGNAKLLPLAEALLKKHVESHSLQELEGLLVYLKVLQQQQKHDTALAVLQGPLGNLFTITTDRLRLQGELLMHSHQYEHAVEVFQEILRLSSDDWAAFQMYIDAVLTLPIVAENLQDHPFSQISEEEMGVKFEQVNAFILELQAMDTPDLRRGPFLAVLEVEKRRLLWKAHNAKDQQESPDSASVNLAQSILRYFERFGFMVSFASDVKEFLKHIHGAQKLWLAKALHQACLELTPAISPVKALRYQVSAFQVEYQLGVQAHITDSDVVAQAVEIMHLYLRSIQLSVDLDPQENMPGEELLTLITDLLIQLYLRTQQLGYILEAILVLEFGLAMRRYNAQYKLLLVNLYLFLSAFKPAWDRYRSVDVKYILLESMSHHMFPGLVASMDWDNLDNMLQEISKFHGDYQREAADLIILAYRHNTYSKVLEFVAFKGRLERSFQLLVVQIESIMLSLKRKANKLEEFESALSSVKGGQVALEWVTDTQLGAVSFNEDLQTRPWWSPAPDECLLTGAPLLPQLPQLKRFGNQLRREVRWKKALKVRCLLPRLLQLAITVVTPGREADHVVLRELKQLLGNYMKSLGIFEENIGNWLSNRAASLNLKENELHVETWDILTLAIFWTATQLPLRLPPASHSSETGFSDALAVVNKLLEAALDEVGTAWTVSTAVLAPNMALSKLVKLSSEVFAWFGLCLQVWAKRLQPVSKKKKQPEQHIDFDLMHVIEALHGAIISFCSQLEKSHSLVTAYLDRPEKGQVAALLSCVETDEAHGPGHVVSALANGIDRRVMTSPLMWDREALVSGIVRSQRESLVGIKDCCNSILLSMKSIKF</sequence>
<dbReference type="InterPro" id="IPR019183">
    <property type="entry name" value="NAA25_NatB_aux_su"/>
</dbReference>
<reference evidence="3 4" key="1">
    <citation type="submission" date="2024-02" db="EMBL/GenBank/DDBJ databases">
        <authorList>
            <consortium name="ELIXIR-Norway"/>
            <consortium name="Elixir Norway"/>
        </authorList>
    </citation>
    <scope>NUCLEOTIDE SEQUENCE [LARGE SCALE GENOMIC DNA]</scope>
</reference>
<protein>
    <submittedName>
        <fullName evidence="3">Uncharacterized protein</fullName>
    </submittedName>
</protein>
<dbReference type="InterPro" id="IPR011990">
    <property type="entry name" value="TPR-like_helical_dom_sf"/>
</dbReference>
<dbReference type="EMBL" id="OZ020097">
    <property type="protein sequence ID" value="CAK9267954.1"/>
    <property type="molecule type" value="Genomic_DNA"/>
</dbReference>
<feature type="repeat" description="TPR" evidence="2">
    <location>
        <begin position="219"/>
        <end position="252"/>
    </location>
</feature>
<dbReference type="Gene3D" id="1.25.40.1040">
    <property type="match status" value="1"/>
</dbReference>
<dbReference type="SUPFAM" id="SSF48452">
    <property type="entry name" value="TPR-like"/>
    <property type="match status" value="1"/>
</dbReference>
<keyword evidence="4" id="KW-1185">Reference proteome</keyword>
<dbReference type="SMART" id="SM00028">
    <property type="entry name" value="TPR"/>
    <property type="match status" value="3"/>
</dbReference>
<comment type="similarity">
    <text evidence="1">Belongs to the MDM20/NAA25 family.</text>
</comment>
<proteinExistence type="inferred from homology"/>
<evidence type="ECO:0000256" key="1">
    <source>
        <dbReference type="ARBA" id="ARBA00006298"/>
    </source>
</evidence>
<evidence type="ECO:0000313" key="4">
    <source>
        <dbReference type="Proteomes" id="UP001497444"/>
    </source>
</evidence>
<gene>
    <name evidence="3" type="ORF">CSSPJE1EN1_LOCUS13432</name>
</gene>
<dbReference type="PANTHER" id="PTHR22767:SF3">
    <property type="entry name" value="N-ALPHA-ACETYLTRANSFERASE 25, NATB AUXILIARY SUBUNIT"/>
    <property type="match status" value="1"/>
</dbReference>
<dbReference type="Proteomes" id="UP001497444">
    <property type="component" value="Chromosome 2"/>
</dbReference>